<comment type="caution">
    <text evidence="2">The sequence shown here is derived from an EMBL/GenBank/DDBJ whole genome shotgun (WGS) entry which is preliminary data.</text>
</comment>
<evidence type="ECO:0000313" key="3">
    <source>
        <dbReference type="Proteomes" id="UP000326509"/>
    </source>
</evidence>
<dbReference type="PANTHER" id="PTHR43685:SF2">
    <property type="entry name" value="GLYCOSYLTRANSFERASE 2-LIKE DOMAIN-CONTAINING PROTEIN"/>
    <property type="match status" value="1"/>
</dbReference>
<keyword evidence="3" id="KW-1185">Reference proteome</keyword>
<name>A0A5J4J132_9FLAO</name>
<dbReference type="PANTHER" id="PTHR43685">
    <property type="entry name" value="GLYCOSYLTRANSFERASE"/>
    <property type="match status" value="1"/>
</dbReference>
<dbReference type="EMBL" id="BKCG01000004">
    <property type="protein sequence ID" value="GER59698.1"/>
    <property type="molecule type" value="Genomic_DNA"/>
</dbReference>
<dbReference type="Proteomes" id="UP000326509">
    <property type="component" value="Unassembled WGS sequence"/>
</dbReference>
<dbReference type="Gene3D" id="3.90.550.10">
    <property type="entry name" value="Spore Coat Polysaccharide Biosynthesis Protein SpsA, Chain A"/>
    <property type="match status" value="1"/>
</dbReference>
<sequence>MENNKPIISIIIPTFNRGNVLAETLKSFQEQTYINWECLLVDDGSTDQTVQVIKDFVKKDLRFQLHSRPVNRPKGANACRNYGFEISKGDFVNWFDSDDLATPTFLEQRLELLQKDASLDMAACYATYFYEDDTPSKKQKKLKNLTDNQIENYLLHGFSFYTGIPLWRKSYLLKQAETFDESLQRSQERDFHFRLLFKGLNYKYCNENLLLKRTGNESITTNSAKNLIANTSVFKVRQKVYNLISTSEMPNKQKLVEYLFYRQASLFYELIILSESKKERSNTVTTYFKQLEEMVLTQKLPRKCLRNLRKGVWLAAHFRKGYKYFYFPQYDHRSY</sequence>
<dbReference type="RefSeq" id="WP_151674153.1">
    <property type="nucleotide sequence ID" value="NZ_BKCG01000004.1"/>
</dbReference>
<dbReference type="AlphaFoldDB" id="A0A5J4J132"/>
<accession>A0A5J4J132</accession>
<feature type="domain" description="Glycosyltransferase 2-like" evidence="1">
    <location>
        <begin position="9"/>
        <end position="157"/>
    </location>
</feature>
<dbReference type="OrthoDB" id="597270at2"/>
<dbReference type="SUPFAM" id="SSF53448">
    <property type="entry name" value="Nucleotide-diphospho-sugar transferases"/>
    <property type="match status" value="1"/>
</dbReference>
<dbReference type="Pfam" id="PF00535">
    <property type="entry name" value="Glycos_transf_2"/>
    <property type="match status" value="1"/>
</dbReference>
<evidence type="ECO:0000313" key="2">
    <source>
        <dbReference type="EMBL" id="GER59698.1"/>
    </source>
</evidence>
<dbReference type="InterPro" id="IPR050834">
    <property type="entry name" value="Glycosyltransf_2"/>
</dbReference>
<gene>
    <name evidence="2" type="ORF">ULMA_18060</name>
</gene>
<protein>
    <recommendedName>
        <fullName evidence="1">Glycosyltransferase 2-like domain-containing protein</fullName>
    </recommendedName>
</protein>
<organism evidence="2 3">
    <name type="scientific">Patiriisocius marinus</name>
    <dbReference type="NCBI Taxonomy" id="1397112"/>
    <lineage>
        <taxon>Bacteria</taxon>
        <taxon>Pseudomonadati</taxon>
        <taxon>Bacteroidota</taxon>
        <taxon>Flavobacteriia</taxon>
        <taxon>Flavobacteriales</taxon>
        <taxon>Flavobacteriaceae</taxon>
        <taxon>Patiriisocius</taxon>
    </lineage>
</organism>
<dbReference type="CDD" id="cd00761">
    <property type="entry name" value="Glyco_tranf_GTA_type"/>
    <property type="match status" value="1"/>
</dbReference>
<dbReference type="InterPro" id="IPR001173">
    <property type="entry name" value="Glyco_trans_2-like"/>
</dbReference>
<evidence type="ECO:0000259" key="1">
    <source>
        <dbReference type="Pfam" id="PF00535"/>
    </source>
</evidence>
<proteinExistence type="predicted"/>
<reference evidence="2 3" key="1">
    <citation type="submission" date="2019-08" db="EMBL/GenBank/DDBJ databases">
        <title>Draft genome sequence of Ulvibacter marinus type strain NBRC 109484.</title>
        <authorList>
            <person name="Kawano K."/>
            <person name="Ushijima N."/>
            <person name="Kihara M."/>
            <person name="Itoh H."/>
        </authorList>
    </citation>
    <scope>NUCLEOTIDE SEQUENCE [LARGE SCALE GENOMIC DNA]</scope>
    <source>
        <strain evidence="2 3">NBRC 109484</strain>
    </source>
</reference>
<dbReference type="InterPro" id="IPR029044">
    <property type="entry name" value="Nucleotide-diphossugar_trans"/>
</dbReference>